<protein>
    <submittedName>
        <fullName evidence="2">Dehydratase</fullName>
    </submittedName>
</protein>
<dbReference type="KEGG" id="ome:OLMES_4373"/>
<dbReference type="InterPro" id="IPR002539">
    <property type="entry name" value="MaoC-like_dom"/>
</dbReference>
<reference evidence="2 3" key="1">
    <citation type="submission" date="2017-05" db="EMBL/GenBank/DDBJ databases">
        <title>Genomic insights into alkan degradation activity of Oleiphilus messinensis.</title>
        <authorList>
            <person name="Kozyavkin S.A."/>
            <person name="Slesarev A.I."/>
            <person name="Golyshin P.N."/>
            <person name="Korzhenkov A."/>
            <person name="Golyshina O.N."/>
            <person name="Toshchakov S.V."/>
        </authorList>
    </citation>
    <scope>NUCLEOTIDE SEQUENCE [LARGE SCALE GENOMIC DNA]</scope>
    <source>
        <strain evidence="2 3">ME102</strain>
    </source>
</reference>
<evidence type="ECO:0000313" key="2">
    <source>
        <dbReference type="EMBL" id="ARU58370.1"/>
    </source>
</evidence>
<dbReference type="SUPFAM" id="SSF54637">
    <property type="entry name" value="Thioesterase/thiol ester dehydrase-isomerase"/>
    <property type="match status" value="1"/>
</dbReference>
<proteinExistence type="predicted"/>
<dbReference type="GO" id="GO:0006633">
    <property type="term" value="P:fatty acid biosynthetic process"/>
    <property type="evidence" value="ECO:0007669"/>
    <property type="project" value="InterPro"/>
</dbReference>
<evidence type="ECO:0000259" key="1">
    <source>
        <dbReference type="Pfam" id="PF01575"/>
    </source>
</evidence>
<sequence>MLRPRFGQSQSSKRDVPNLTLKVHGVKFDSKKMSAYNKVCQFADPQKVSCTYPHVVAFPLHMKMLTHPEFPYPTAGLVHLSNTLTQYRQLEQHEVFDVECQMSTQRESAKGFEFDFVTLYHCGGKLVWEGKSTYLRKAKTSQSSANKAKPKNANLAEGFTNHQIITLASNLGRQYAKVSGDINPIHMYDLTAKLFGFKQAIIHGMWSKARSIAALEPYFETENFSVHVDFKLPVLLPATVKLNWNESAEGIDILLTNESSTKPHVSGKVTFLSK</sequence>
<dbReference type="Gene3D" id="3.10.129.10">
    <property type="entry name" value="Hotdog Thioesterase"/>
    <property type="match status" value="1"/>
</dbReference>
<evidence type="ECO:0000313" key="3">
    <source>
        <dbReference type="Proteomes" id="UP000196027"/>
    </source>
</evidence>
<dbReference type="PRINTS" id="PR01483">
    <property type="entry name" value="FASYNTHASE"/>
</dbReference>
<gene>
    <name evidence="2" type="ORF">OLMES_4373</name>
</gene>
<name>A0A1Y0IDM5_9GAMM</name>
<organism evidence="2 3">
    <name type="scientific">Oleiphilus messinensis</name>
    <dbReference type="NCBI Taxonomy" id="141451"/>
    <lineage>
        <taxon>Bacteria</taxon>
        <taxon>Pseudomonadati</taxon>
        <taxon>Pseudomonadota</taxon>
        <taxon>Gammaproteobacteria</taxon>
        <taxon>Oceanospirillales</taxon>
        <taxon>Oleiphilaceae</taxon>
        <taxon>Oleiphilus</taxon>
    </lineage>
</organism>
<dbReference type="PANTHER" id="PTHR43841:SF3">
    <property type="entry name" value="(3R)-HYDROXYACYL-ACP DEHYDRATASE SUBUNIT HADB"/>
    <property type="match status" value="1"/>
</dbReference>
<dbReference type="InterPro" id="IPR003965">
    <property type="entry name" value="Fatty_acid_synthase"/>
</dbReference>
<dbReference type="PANTHER" id="PTHR43841">
    <property type="entry name" value="3-HYDROXYACYL-THIOESTER DEHYDRATASE HTDX-RELATED"/>
    <property type="match status" value="1"/>
</dbReference>
<dbReference type="AlphaFoldDB" id="A0A1Y0IDM5"/>
<dbReference type="InterPro" id="IPR029069">
    <property type="entry name" value="HotDog_dom_sf"/>
</dbReference>
<accession>A0A1Y0IDM5</accession>
<dbReference type="GO" id="GO:0005835">
    <property type="term" value="C:fatty acid synthase complex"/>
    <property type="evidence" value="ECO:0007669"/>
    <property type="project" value="InterPro"/>
</dbReference>
<keyword evidence="3" id="KW-1185">Reference proteome</keyword>
<dbReference type="GO" id="GO:0004312">
    <property type="term" value="F:fatty acid synthase activity"/>
    <property type="evidence" value="ECO:0007669"/>
    <property type="project" value="InterPro"/>
</dbReference>
<dbReference type="Proteomes" id="UP000196027">
    <property type="component" value="Chromosome"/>
</dbReference>
<feature type="domain" description="MaoC-like" evidence="1">
    <location>
        <begin position="163"/>
        <end position="244"/>
    </location>
</feature>
<dbReference type="Pfam" id="PF01575">
    <property type="entry name" value="MaoC_dehydratas"/>
    <property type="match status" value="1"/>
</dbReference>
<dbReference type="EMBL" id="CP021425">
    <property type="protein sequence ID" value="ARU58370.1"/>
    <property type="molecule type" value="Genomic_DNA"/>
</dbReference>